<proteinExistence type="predicted"/>
<protein>
    <submittedName>
        <fullName evidence="3">2TM domain-containing protein</fullName>
    </submittedName>
</protein>
<keyword evidence="1" id="KW-0812">Transmembrane</keyword>
<dbReference type="Pfam" id="PF13239">
    <property type="entry name" value="2TM"/>
    <property type="match status" value="1"/>
</dbReference>
<accession>A0ABV4K893</accession>
<feature type="domain" description="2TM" evidence="2">
    <location>
        <begin position="18"/>
        <end position="99"/>
    </location>
</feature>
<feature type="transmembrane region" description="Helical" evidence="1">
    <location>
        <begin position="28"/>
        <end position="48"/>
    </location>
</feature>
<keyword evidence="1" id="KW-1133">Transmembrane helix</keyword>
<reference evidence="3 4" key="1">
    <citation type="submission" date="2023-05" db="EMBL/GenBank/DDBJ databases">
        <title>Adaptations of aquatic viruses from atmosphere-close ecosystems of the Central Arctic Ocean.</title>
        <authorList>
            <person name="Rahlff J."/>
            <person name="Holmfeldt K."/>
        </authorList>
    </citation>
    <scope>NUCLEOTIDE SEQUENCE [LARGE SCALE GENOMIC DNA]</scope>
    <source>
        <strain evidence="3 4">Arc14</strain>
    </source>
</reference>
<gene>
    <name evidence="3" type="ORF">QO192_01075</name>
</gene>
<dbReference type="Proteomes" id="UP001568894">
    <property type="component" value="Unassembled WGS sequence"/>
</dbReference>
<dbReference type="EMBL" id="JASMRN010000001">
    <property type="protein sequence ID" value="MEZ7513865.1"/>
    <property type="molecule type" value="Genomic_DNA"/>
</dbReference>
<sequence>MIEINQNSYEENQVFEIARKKVQKLKSFYIHFFIYAIGLTFFILKEYFEISFNVFPLNQLNFFVMAIWTTAFLITLVDTVVSFAVFGKKWKDRKLESIMNANNKTQKWK</sequence>
<dbReference type="RefSeq" id="WP_371567314.1">
    <property type="nucleotide sequence ID" value="NZ_JASMRN010000001.1"/>
</dbReference>
<evidence type="ECO:0000256" key="1">
    <source>
        <dbReference type="SAM" id="Phobius"/>
    </source>
</evidence>
<keyword evidence="4" id="KW-1185">Reference proteome</keyword>
<evidence type="ECO:0000259" key="2">
    <source>
        <dbReference type="Pfam" id="PF13239"/>
    </source>
</evidence>
<evidence type="ECO:0000313" key="4">
    <source>
        <dbReference type="Proteomes" id="UP001568894"/>
    </source>
</evidence>
<name>A0ABV4K893_9FLAO</name>
<organism evidence="3 4">
    <name type="scientific">Flavobacterium frigidarium</name>
    <dbReference type="NCBI Taxonomy" id="99286"/>
    <lineage>
        <taxon>Bacteria</taxon>
        <taxon>Pseudomonadati</taxon>
        <taxon>Bacteroidota</taxon>
        <taxon>Flavobacteriia</taxon>
        <taxon>Flavobacteriales</taxon>
        <taxon>Flavobacteriaceae</taxon>
        <taxon>Flavobacterium</taxon>
    </lineage>
</organism>
<feature type="transmembrane region" description="Helical" evidence="1">
    <location>
        <begin position="60"/>
        <end position="86"/>
    </location>
</feature>
<comment type="caution">
    <text evidence="3">The sequence shown here is derived from an EMBL/GenBank/DDBJ whole genome shotgun (WGS) entry which is preliminary data.</text>
</comment>
<keyword evidence="1" id="KW-0472">Membrane</keyword>
<evidence type="ECO:0000313" key="3">
    <source>
        <dbReference type="EMBL" id="MEZ7513865.1"/>
    </source>
</evidence>
<dbReference type="InterPro" id="IPR025698">
    <property type="entry name" value="2TM_dom"/>
</dbReference>